<dbReference type="CDD" id="cd16989">
    <property type="entry name" value="ENTH_EpsinR"/>
    <property type="match status" value="1"/>
</dbReference>
<reference evidence="5" key="1">
    <citation type="submission" date="2020-05" db="UniProtKB">
        <authorList>
            <consortium name="EnsemblMetazoa"/>
        </authorList>
    </citation>
    <scope>IDENTIFICATION</scope>
    <source>
        <strain evidence="5">Jacobina</strain>
    </source>
</reference>
<evidence type="ECO:0000256" key="2">
    <source>
        <dbReference type="SAM" id="Coils"/>
    </source>
</evidence>
<proteinExistence type="inferred from homology"/>
<dbReference type="PANTHER" id="PTHR15830:SF10">
    <property type="entry name" value="TELOMERE LENGTH REGULATION PROTEIN TEL2 HOMOLOG"/>
    <property type="match status" value="1"/>
</dbReference>
<dbReference type="InterPro" id="IPR019337">
    <property type="entry name" value="Telomere_length_regulation_dom"/>
</dbReference>
<dbReference type="InterPro" id="IPR051970">
    <property type="entry name" value="TEL2_Regulation"/>
</dbReference>
<feature type="region of interest" description="Disordered" evidence="3">
    <location>
        <begin position="1730"/>
        <end position="1754"/>
    </location>
</feature>
<dbReference type="EMBL" id="AJWK01001605">
    <property type="status" value="NOT_ANNOTATED_CDS"/>
    <property type="molecule type" value="Genomic_DNA"/>
</dbReference>
<keyword evidence="2" id="KW-0175">Coiled coil</keyword>
<feature type="region of interest" description="Disordered" evidence="3">
    <location>
        <begin position="301"/>
        <end position="350"/>
    </location>
</feature>
<feature type="compositionally biased region" description="Low complexity" evidence="3">
    <location>
        <begin position="227"/>
        <end position="238"/>
    </location>
</feature>
<name>A0A1B0C8Y9_LUTLO</name>
<dbReference type="InterPro" id="IPR008942">
    <property type="entry name" value="ENTH_VHS"/>
</dbReference>
<dbReference type="EMBL" id="AJWK01001608">
    <property type="status" value="NOT_ANNOTATED_CDS"/>
    <property type="molecule type" value="Genomic_DNA"/>
</dbReference>
<dbReference type="InterPro" id="IPR013809">
    <property type="entry name" value="ENTH"/>
</dbReference>
<feature type="compositionally biased region" description="Basic and acidic residues" evidence="3">
    <location>
        <begin position="143"/>
        <end position="163"/>
    </location>
</feature>
<dbReference type="EnsemblMetazoa" id="LLOJ000411-RA">
    <property type="protein sequence ID" value="LLOJ000411-PA"/>
    <property type="gene ID" value="LLOJ000411"/>
</dbReference>
<dbReference type="Proteomes" id="UP000092461">
    <property type="component" value="Unassembled WGS sequence"/>
</dbReference>
<dbReference type="SUPFAM" id="SSF48371">
    <property type="entry name" value="ARM repeat"/>
    <property type="match status" value="1"/>
</dbReference>
<sequence>MGVQRDPLMQELAHATFTYEHFPEVMSMLWKRMLQDNKQNWRRTYKSLLLLNYLVRNGSERVVTSAREHIYDLRSLENYSFMDENGKDQGINVRHKVRELIDFIQDDDKVRDERKKAKKNKDKYIGMSSDAMGGRFGGGYSDRYNDSRYDDRNWYSEGTRRDSGNNYEDDYPYDGEKEDSDHETGHNSAKRYYDKERSSPSRTTPTLSASSSISIEVKKQSNPVSVKSPTKQQQPAAKPSKKIDMGAAANFGKNPELGINSPTHKSTHDEDLFSPNNNTVAAATKNNDLLEDLFRTCPVAQSKGGSGGDSLTGAEDDFNPRGEDNQEFGDFASAFGNESAQPPPAAAKKEDEFADFSAAFLGAGPPPAVAAPTNANNLLLTTTPLTSNNFVPSPTMNMFGSAMPAPAAAPPSQDLLSDFSGLQLNTSPLNAPGVGGKSNGGRAEWRKEFEENMRKLIQKLETLERVSCEREEVEITTLLRRILDEIPCGGNIQDLWEEGDGIYWRIFAQDDYSNLLEGLFRVFQGTFNETIKGAFLLHLNANFVMEMLEVLLKGETLRINSNSVGNILGSMMEDEEILWIAFVDQSRKVDGTEENLEENILQKQERQTFVERFIQLLISIPERLANCLQGSVPDILTRHIWSQKLIVRVLLALLTGAEDDFNPRGEDNQEFGDFASAFGSESAQPPSAAAAAKKEDEFADFSAAFLGAGPPPGAAAPTNANNLLLTTTPLTSNNFVPSPTMNMFGSAMPAPAAAPPSQDLLSDFSGLQLNTSPLNAPDVGGKSNGGRAEWRKEFEENMRKLIQKLETLERVSCEREEVEITTLLRRILDEIPCGGNIQDLWEEEDGIYWRIFAQDDYSNLLEGLFRVFQRNFNETIKGAFLLHLNANFVMEMLEVLLKGETLRINSNSVGNILGSMMEDEEILWIAFVDQSRKVDGTEENFEENILQKQERQTSKERFIQLLISIPERLANCLQGSVPDILTRHIWSQKLIVRVLLALYSVGKINLNEQREVFSTQFLAAIFSRIVIDYNFDRTSPALVASVGVLEAIARESSSLKETVVDFLGNLTRNAAEIYAVIIFANSGNAKEILGNEILNIEAWKFALLTKIPLTTITKSSKIAENLINFLGEVSDGKIKRFLQNLLVKICNSWANKATMEHSSLDQHVYLTKFLILSVLRLKGMQGYSLKEDQKFLNGIKKKLNVGIPNHLHAMDGNLRIIGMITAEMTINEIEEVDEEAKLNFEVEKMEKIDKKLVEELRQLRDLSSLERSSSDRASDLAEMIQKIENCGGEIEKIEKKPPKQAPKIEEAKITPKAGSLKEIPDEDDLDSDDDLIPYDMSNDVPETEAYAPKYLLDLQEALNDAENADRFEQSLAVCSDLIYSQLPDNEVQLGLNLLQILINLDEKTYCENFERDRFSGCIAIFCVIPKEAAEHICREFYAKQTNYSVSRRILMLEILGEAAKELSKVQKSPEKKESAKEQPKSEKIIKKFTISEPDALKEAKKVIEERILTKTRRFARKTPITVGAANRFAPVAGSFFWPLLHGFGRNQLAMEAGGKLKQETDAVLLEAFIKTLSVLMISSQNCPGNAKFAAELFALGAVLRFHSDGAVRLAVLQMIGSIFMTLPQDVLKRDFQDYLLELIGWLTERVGNNIAKKDPNEECRALGRHILVFYNVLLPSSNAILQPQNPNAANANDTAITAAATRAGSQVGSTWTNTGSINLDLDNLLVSKRGKGEAAPSMNQLKSQSPVKTMPQSPSGAPIMGGGGSLLSPTQKIPTANIPAFGAFGATTQPKSAAFASPNQFNAFQ</sequence>
<dbReference type="PROSITE" id="PS50942">
    <property type="entry name" value="ENTH"/>
    <property type="match status" value="1"/>
</dbReference>
<dbReference type="Pfam" id="PF01417">
    <property type="entry name" value="ENTH"/>
    <property type="match status" value="1"/>
</dbReference>
<dbReference type="Gene3D" id="1.25.40.720">
    <property type="entry name" value="Telomere length regulation protein 2, C-terminal domain"/>
    <property type="match status" value="2"/>
</dbReference>
<dbReference type="Gene3D" id="1.25.40.90">
    <property type="match status" value="1"/>
</dbReference>
<keyword evidence="6" id="KW-1185">Reference proteome</keyword>
<feature type="compositionally biased region" description="Basic and acidic residues" evidence="3">
    <location>
        <begin position="179"/>
        <end position="199"/>
    </location>
</feature>
<evidence type="ECO:0000256" key="1">
    <source>
        <dbReference type="ARBA" id="ARBA00006133"/>
    </source>
</evidence>
<dbReference type="FunFam" id="1.25.40.90:FF:000006">
    <property type="entry name" value="Clathrin interactor 1"/>
    <property type="match status" value="1"/>
</dbReference>
<feature type="region of interest" description="Disordered" evidence="3">
    <location>
        <begin position="135"/>
        <end position="279"/>
    </location>
</feature>
<dbReference type="GO" id="GO:0005829">
    <property type="term" value="C:cytosol"/>
    <property type="evidence" value="ECO:0007669"/>
    <property type="project" value="TreeGrafter"/>
</dbReference>
<feature type="compositionally biased region" description="Low complexity" evidence="3">
    <location>
        <begin position="200"/>
        <end position="212"/>
    </location>
</feature>
<dbReference type="PANTHER" id="PTHR15830">
    <property type="entry name" value="TELOMERE LENGTH REGULATION PROTEIN TEL2 FAMILY MEMBER"/>
    <property type="match status" value="1"/>
</dbReference>
<dbReference type="GO" id="GO:0042162">
    <property type="term" value="F:telomeric DNA binding"/>
    <property type="evidence" value="ECO:0007669"/>
    <property type="project" value="TreeGrafter"/>
</dbReference>
<organism evidence="5 6">
    <name type="scientific">Lutzomyia longipalpis</name>
    <name type="common">Sand fly</name>
    <dbReference type="NCBI Taxonomy" id="7200"/>
    <lineage>
        <taxon>Eukaryota</taxon>
        <taxon>Metazoa</taxon>
        <taxon>Ecdysozoa</taxon>
        <taxon>Arthropoda</taxon>
        <taxon>Hexapoda</taxon>
        <taxon>Insecta</taxon>
        <taxon>Pterygota</taxon>
        <taxon>Neoptera</taxon>
        <taxon>Endopterygota</taxon>
        <taxon>Diptera</taxon>
        <taxon>Nematocera</taxon>
        <taxon>Psychodoidea</taxon>
        <taxon>Psychodidae</taxon>
        <taxon>Lutzomyia</taxon>
        <taxon>Lutzomyia</taxon>
    </lineage>
</organism>
<evidence type="ECO:0000313" key="6">
    <source>
        <dbReference type="Proteomes" id="UP000092461"/>
    </source>
</evidence>
<dbReference type="VEuPathDB" id="VectorBase:LLONM1_009502"/>
<evidence type="ECO:0000313" key="5">
    <source>
        <dbReference type="EnsemblMetazoa" id="LLOJ000411-PA"/>
    </source>
</evidence>
<dbReference type="InterPro" id="IPR016024">
    <property type="entry name" value="ARM-type_fold"/>
</dbReference>
<dbReference type="InterPro" id="IPR038528">
    <property type="entry name" value="TEL2_C_sf"/>
</dbReference>
<comment type="similarity">
    <text evidence="1">Belongs to the TEL2 family.</text>
</comment>
<dbReference type="GO" id="GO:0051083">
    <property type="term" value="P:'de novo' cotranslational protein folding"/>
    <property type="evidence" value="ECO:0007669"/>
    <property type="project" value="TreeGrafter"/>
</dbReference>
<dbReference type="SUPFAM" id="SSF48464">
    <property type="entry name" value="ENTH/VHS domain"/>
    <property type="match status" value="1"/>
</dbReference>
<dbReference type="SMART" id="SM00273">
    <property type="entry name" value="ENTH"/>
    <property type="match status" value="1"/>
</dbReference>
<feature type="domain" description="ENTH" evidence="4">
    <location>
        <begin position="1"/>
        <end position="114"/>
    </location>
</feature>
<dbReference type="EMBL" id="AJWK01001607">
    <property type="status" value="NOT_ANNOTATED_CDS"/>
    <property type="molecule type" value="Genomic_DNA"/>
</dbReference>
<feature type="coiled-coil region" evidence="2">
    <location>
        <begin position="1242"/>
        <end position="1296"/>
    </location>
</feature>
<accession>A0A1B0C8Y9</accession>
<evidence type="ECO:0000259" key="4">
    <source>
        <dbReference type="PROSITE" id="PS50942"/>
    </source>
</evidence>
<dbReference type="GO" id="GO:0051879">
    <property type="term" value="F:Hsp90 protein binding"/>
    <property type="evidence" value="ECO:0007669"/>
    <property type="project" value="TreeGrafter"/>
</dbReference>
<dbReference type="VEuPathDB" id="VectorBase:LLONM1_004001"/>
<feature type="compositionally biased region" description="Polar residues" evidence="3">
    <location>
        <begin position="1737"/>
        <end position="1754"/>
    </location>
</feature>
<dbReference type="EMBL" id="AJWK01001606">
    <property type="status" value="NOT_ANNOTATED_CDS"/>
    <property type="molecule type" value="Genomic_DNA"/>
</dbReference>
<feature type="compositionally biased region" description="Acidic residues" evidence="3">
    <location>
        <begin position="167"/>
        <end position="178"/>
    </location>
</feature>
<dbReference type="VEuPathDB" id="VectorBase:LLOJ000411"/>
<protein>
    <recommendedName>
        <fullName evidence="4">ENTH domain-containing protein</fullName>
    </recommendedName>
</protein>
<evidence type="ECO:0000256" key="3">
    <source>
        <dbReference type="SAM" id="MobiDB-lite"/>
    </source>
</evidence>
<dbReference type="Pfam" id="PF10193">
    <property type="entry name" value="Telomere_reg-2"/>
    <property type="match status" value="1"/>
</dbReference>